<dbReference type="EMBL" id="AKNX01000002">
    <property type="protein sequence ID" value="EJB34364.1"/>
    <property type="molecule type" value="Genomic_DNA"/>
</dbReference>
<reference evidence="2 3" key="1">
    <citation type="journal article" date="2013" name="Pathog. Dis.">
        <title>Genome sequences of 65 Helicobacter pylori strains isolated from asymptomatic individuals and patients with gastric cancer, peptic ulcer disease, or gastritis.</title>
        <authorList>
            <person name="Blanchard T.G."/>
            <person name="Czinn S.J."/>
            <person name="Correa P."/>
            <person name="Nakazawa T."/>
            <person name="Keelan M."/>
            <person name="Morningstar L."/>
            <person name="Santana-Cruz I."/>
            <person name="Maroo A."/>
            <person name="McCracken C."/>
            <person name="Shefchek K."/>
            <person name="Daugherty S."/>
            <person name="Song Y."/>
            <person name="Fraser C.M."/>
            <person name="Fricke W.F."/>
        </authorList>
    </citation>
    <scope>NUCLEOTIDE SEQUENCE [LARGE SCALE GENOMIC DNA]</scope>
    <source>
        <strain evidence="2 3">NQ4076</strain>
    </source>
</reference>
<dbReference type="RefSeq" id="WP_000855911.1">
    <property type="nucleotide sequence ID" value="NZ_AKNX01000002.1"/>
</dbReference>
<keyword evidence="1" id="KW-0732">Signal</keyword>
<feature type="chain" id="PRO_5003724177" evidence="1">
    <location>
        <begin position="28"/>
        <end position="144"/>
    </location>
</feature>
<proteinExistence type="predicted"/>
<feature type="signal peptide" evidence="1">
    <location>
        <begin position="1"/>
        <end position="27"/>
    </location>
</feature>
<gene>
    <name evidence="2" type="primary">cagG</name>
    <name evidence="2" type="ORF">HPNQ4076_0612</name>
</gene>
<evidence type="ECO:0000313" key="2">
    <source>
        <dbReference type="EMBL" id="EJB34364.1"/>
    </source>
</evidence>
<sequence length="144" mass="16244">MKTNFYKIKSLFAWCLIIGMFNAPLNADQNTDIDIKDISPEDMALNSVGLVSRDQLKIEIPKETLEQKVAILNDYNDKNVNIKFDDISLGSFQPNDNLGINAMWGIQNLLMSQMMGDYGPNNPFMYGYAPTYSDSSFLPPILGY</sequence>
<organism evidence="2 3">
    <name type="scientific">Helicobacter pylori NQ4076</name>
    <dbReference type="NCBI Taxonomy" id="992029"/>
    <lineage>
        <taxon>Bacteria</taxon>
        <taxon>Pseudomonadati</taxon>
        <taxon>Campylobacterota</taxon>
        <taxon>Epsilonproteobacteria</taxon>
        <taxon>Campylobacterales</taxon>
        <taxon>Helicobacteraceae</taxon>
        <taxon>Helicobacter</taxon>
    </lineage>
</organism>
<evidence type="ECO:0000256" key="1">
    <source>
        <dbReference type="SAM" id="SignalP"/>
    </source>
</evidence>
<protein>
    <submittedName>
        <fullName evidence="2">CagG protein</fullName>
    </submittedName>
</protein>
<name>I9QMQ7_HELPX</name>
<dbReference type="AlphaFoldDB" id="I9QMQ7"/>
<evidence type="ECO:0000313" key="3">
    <source>
        <dbReference type="Proteomes" id="UP000004074"/>
    </source>
</evidence>
<dbReference type="PATRIC" id="fig|992029.3.peg.594"/>
<dbReference type="Proteomes" id="UP000004074">
    <property type="component" value="Unassembled WGS sequence"/>
</dbReference>
<accession>I9QMQ7</accession>
<comment type="caution">
    <text evidence="2">The sequence shown here is derived from an EMBL/GenBank/DDBJ whole genome shotgun (WGS) entry which is preliminary data.</text>
</comment>